<feature type="transmembrane region" description="Helical" evidence="1">
    <location>
        <begin position="12"/>
        <end position="31"/>
    </location>
</feature>
<gene>
    <name evidence="2" type="ORF">LCGC14_1530830</name>
</gene>
<accession>A0A0F9IW43</accession>
<evidence type="ECO:0000313" key="2">
    <source>
        <dbReference type="EMBL" id="KKM61518.1"/>
    </source>
</evidence>
<name>A0A0F9IW43_9ZZZZ</name>
<dbReference type="EMBL" id="LAZR01011466">
    <property type="protein sequence ID" value="KKM61518.1"/>
    <property type="molecule type" value="Genomic_DNA"/>
</dbReference>
<proteinExistence type="predicted"/>
<keyword evidence="1" id="KW-0472">Membrane</keyword>
<dbReference type="AlphaFoldDB" id="A0A0F9IW43"/>
<reference evidence="2" key="1">
    <citation type="journal article" date="2015" name="Nature">
        <title>Complex archaea that bridge the gap between prokaryotes and eukaryotes.</title>
        <authorList>
            <person name="Spang A."/>
            <person name="Saw J.H."/>
            <person name="Jorgensen S.L."/>
            <person name="Zaremba-Niedzwiedzka K."/>
            <person name="Martijn J."/>
            <person name="Lind A.E."/>
            <person name="van Eijk R."/>
            <person name="Schleper C."/>
            <person name="Guy L."/>
            <person name="Ettema T.J."/>
        </authorList>
    </citation>
    <scope>NUCLEOTIDE SEQUENCE</scope>
</reference>
<keyword evidence="1" id="KW-1133">Transmembrane helix</keyword>
<sequence length="86" mass="9886">MLNRHFSSERFLTGCLLVALMVGIVFVKFWMVSVEERLDKNAADYRISVGTDKGQASALEGHERRIQETEHISWAVWDHHAPCDGW</sequence>
<keyword evidence="1" id="KW-0812">Transmembrane</keyword>
<protein>
    <submittedName>
        <fullName evidence="2">Uncharacterized protein</fullName>
    </submittedName>
</protein>
<feature type="non-terminal residue" evidence="2">
    <location>
        <position position="86"/>
    </location>
</feature>
<evidence type="ECO:0000256" key="1">
    <source>
        <dbReference type="SAM" id="Phobius"/>
    </source>
</evidence>
<comment type="caution">
    <text evidence="2">The sequence shown here is derived from an EMBL/GenBank/DDBJ whole genome shotgun (WGS) entry which is preliminary data.</text>
</comment>
<organism evidence="2">
    <name type="scientific">marine sediment metagenome</name>
    <dbReference type="NCBI Taxonomy" id="412755"/>
    <lineage>
        <taxon>unclassified sequences</taxon>
        <taxon>metagenomes</taxon>
        <taxon>ecological metagenomes</taxon>
    </lineage>
</organism>